<evidence type="ECO:0000256" key="8">
    <source>
        <dbReference type="ARBA" id="ARBA00023160"/>
    </source>
</evidence>
<name>A0A067BXC2_SAPPC</name>
<dbReference type="NCBIfam" id="NF004970">
    <property type="entry name" value="PRK06333.1"/>
    <property type="match status" value="1"/>
</dbReference>
<evidence type="ECO:0000256" key="5">
    <source>
        <dbReference type="ARBA" id="ARBA00022679"/>
    </source>
</evidence>
<proteinExistence type="inferred from homology"/>
<dbReference type="AlphaFoldDB" id="A0A067BXC2"/>
<dbReference type="STRING" id="695850.A0A067BXC2"/>
<dbReference type="SUPFAM" id="SSF53901">
    <property type="entry name" value="Thiolase-like"/>
    <property type="match status" value="2"/>
</dbReference>
<organism evidence="14 15">
    <name type="scientific">Saprolegnia parasitica (strain CBS 223.65)</name>
    <dbReference type="NCBI Taxonomy" id="695850"/>
    <lineage>
        <taxon>Eukaryota</taxon>
        <taxon>Sar</taxon>
        <taxon>Stramenopiles</taxon>
        <taxon>Oomycota</taxon>
        <taxon>Saprolegniomycetes</taxon>
        <taxon>Saprolegniales</taxon>
        <taxon>Saprolegniaceae</taxon>
        <taxon>Saprolegnia</taxon>
    </lineage>
</organism>
<gene>
    <name evidence="14" type="ORF">SPRG_14783</name>
</gene>
<dbReference type="PIRSF" id="PIRSF000447">
    <property type="entry name" value="KAS_II"/>
    <property type="match status" value="1"/>
</dbReference>
<comment type="pathway">
    <text evidence="1">Lipid metabolism; fatty acid biosynthesis.</text>
</comment>
<keyword evidence="7" id="KW-0443">Lipid metabolism</keyword>
<dbReference type="Pfam" id="PF00109">
    <property type="entry name" value="ketoacyl-synt"/>
    <property type="match status" value="1"/>
</dbReference>
<dbReference type="KEGG" id="spar:SPRG_14783"/>
<dbReference type="NCBIfam" id="NF005589">
    <property type="entry name" value="PRK07314.1"/>
    <property type="match status" value="1"/>
</dbReference>
<dbReference type="Pfam" id="PF02801">
    <property type="entry name" value="Ketoacyl-synt_C"/>
    <property type="match status" value="1"/>
</dbReference>
<keyword evidence="4" id="KW-0444">Lipid biosynthesis</keyword>
<dbReference type="SMART" id="SM00825">
    <property type="entry name" value="PKS_KS"/>
    <property type="match status" value="1"/>
</dbReference>
<dbReference type="NCBIfam" id="TIGR03150">
    <property type="entry name" value="fabF"/>
    <property type="match status" value="1"/>
</dbReference>
<dbReference type="CDD" id="cd00834">
    <property type="entry name" value="KAS_I_II"/>
    <property type="match status" value="1"/>
</dbReference>
<keyword evidence="5" id="KW-0808">Transferase</keyword>
<dbReference type="InterPro" id="IPR000794">
    <property type="entry name" value="Beta-ketoacyl_synthase"/>
</dbReference>
<dbReference type="InterPro" id="IPR014031">
    <property type="entry name" value="Ketoacyl_synth_C"/>
</dbReference>
<reference evidence="14 15" key="1">
    <citation type="journal article" date="2013" name="PLoS Genet.">
        <title>Distinctive expansion of potential virulence genes in the genome of the oomycete fish pathogen Saprolegnia parasitica.</title>
        <authorList>
            <person name="Jiang R.H."/>
            <person name="de Bruijn I."/>
            <person name="Haas B.J."/>
            <person name="Belmonte R."/>
            <person name="Lobach L."/>
            <person name="Christie J."/>
            <person name="van den Ackerveken G."/>
            <person name="Bottin A."/>
            <person name="Bulone V."/>
            <person name="Diaz-Moreno S.M."/>
            <person name="Dumas B."/>
            <person name="Fan L."/>
            <person name="Gaulin E."/>
            <person name="Govers F."/>
            <person name="Grenville-Briggs L.J."/>
            <person name="Horner N.R."/>
            <person name="Levin J.Z."/>
            <person name="Mammella M."/>
            <person name="Meijer H.J."/>
            <person name="Morris P."/>
            <person name="Nusbaum C."/>
            <person name="Oome S."/>
            <person name="Phillips A.J."/>
            <person name="van Rooyen D."/>
            <person name="Rzeszutek E."/>
            <person name="Saraiva M."/>
            <person name="Secombes C.J."/>
            <person name="Seidl M.F."/>
            <person name="Snel B."/>
            <person name="Stassen J.H."/>
            <person name="Sykes S."/>
            <person name="Tripathy S."/>
            <person name="van den Berg H."/>
            <person name="Vega-Arreguin J.C."/>
            <person name="Wawra S."/>
            <person name="Young S.K."/>
            <person name="Zeng Q."/>
            <person name="Dieguez-Uribeondo J."/>
            <person name="Russ C."/>
            <person name="Tyler B.M."/>
            <person name="van West P."/>
        </authorList>
    </citation>
    <scope>NUCLEOTIDE SEQUENCE [LARGE SCALE GENOMIC DNA]</scope>
    <source>
        <strain evidence="14 15">CBS 223.65</strain>
    </source>
</reference>
<sequence length="422" mass="44339">MFPPPPAALSRRVVITGLGAVTPLGVGLEATWNRLINGDCGISTLTSFDTTGLDCTVGGQVPDFDPLEHINRREARSQDVRFISFAIAAANEAIKDAQWTPASDAAKERAGVAIGAGIGNLQEIVETAALVQQQKYRRVSPFFVPRILINLAAGHVSMMHGLKGPNHACTTACATGSHSIGDAYRFIRNGDADVMVAGGSEASLNPLSVCGFLRAKALATKFNDNPEAASRPFDAQRDGFVMGEGAGVCFLEEYEHAKARGARIYGEIRGYGLSGDAHHLTAPTENGDGAFRAMQSAVTQSGLALSDIGYINAHATSTPLGDAAENRAIKRLFGSHAYNLGVSSTKGAVGHLLGAAGAIEAIFAIKAMHESVLPPTLNLHEKTDEFDLDYVPLEAKARSVNAVLSNSFGFGGTNSSLCFAKI</sequence>
<keyword evidence="15" id="KW-1185">Reference proteome</keyword>
<dbReference type="PROSITE" id="PS52004">
    <property type="entry name" value="KS3_2"/>
    <property type="match status" value="1"/>
</dbReference>
<dbReference type="InterPro" id="IPR016039">
    <property type="entry name" value="Thiolase-like"/>
</dbReference>
<feature type="domain" description="Ketosynthase family 3 (KS3)" evidence="13">
    <location>
        <begin position="10"/>
        <end position="421"/>
    </location>
</feature>
<evidence type="ECO:0000256" key="1">
    <source>
        <dbReference type="ARBA" id="ARBA00005194"/>
    </source>
</evidence>
<dbReference type="PANTHER" id="PTHR11712:SF336">
    <property type="entry name" value="3-OXOACYL-[ACYL-CARRIER-PROTEIN] SYNTHASE, MITOCHONDRIAL"/>
    <property type="match status" value="1"/>
</dbReference>
<dbReference type="InterPro" id="IPR014030">
    <property type="entry name" value="Ketoacyl_synth_N"/>
</dbReference>
<evidence type="ECO:0000259" key="13">
    <source>
        <dbReference type="PROSITE" id="PS52004"/>
    </source>
</evidence>
<evidence type="ECO:0000256" key="11">
    <source>
        <dbReference type="ARBA" id="ARBA00072686"/>
    </source>
</evidence>
<dbReference type="RefSeq" id="XP_012210107.1">
    <property type="nucleotide sequence ID" value="XM_012354717.1"/>
</dbReference>
<evidence type="ECO:0000313" key="14">
    <source>
        <dbReference type="EMBL" id="KDO19172.1"/>
    </source>
</evidence>
<evidence type="ECO:0000256" key="3">
    <source>
        <dbReference type="ARBA" id="ARBA00013191"/>
    </source>
</evidence>
<evidence type="ECO:0000256" key="7">
    <source>
        <dbReference type="ARBA" id="ARBA00023098"/>
    </source>
</evidence>
<dbReference type="GeneID" id="24136570"/>
<comment type="similarity">
    <text evidence="2">Belongs to the thiolase-like superfamily. Beta-ketoacyl-ACP synthases family.</text>
</comment>
<dbReference type="GO" id="GO:0004315">
    <property type="term" value="F:3-oxoacyl-[acyl-carrier-protein] synthase activity"/>
    <property type="evidence" value="ECO:0007669"/>
    <property type="project" value="UniProtKB-EC"/>
</dbReference>
<evidence type="ECO:0000256" key="4">
    <source>
        <dbReference type="ARBA" id="ARBA00022516"/>
    </source>
</evidence>
<dbReference type="EC" id="2.3.1.41" evidence="3"/>
<evidence type="ECO:0000256" key="12">
    <source>
        <dbReference type="PIRSR" id="PIRSR000447-1"/>
    </source>
</evidence>
<dbReference type="PANTHER" id="PTHR11712">
    <property type="entry name" value="POLYKETIDE SYNTHASE-RELATED"/>
    <property type="match status" value="1"/>
</dbReference>
<evidence type="ECO:0000256" key="10">
    <source>
        <dbReference type="ARBA" id="ARBA00044350"/>
    </source>
</evidence>
<keyword evidence="6" id="KW-0276">Fatty acid metabolism</keyword>
<feature type="non-terminal residue" evidence="14">
    <location>
        <position position="1"/>
    </location>
</feature>
<dbReference type="OMA" id="DVMVCGA"/>
<protein>
    <recommendedName>
        <fullName evidence="11">3-oxoacyl-[acyl-carrier-protein] synthase, mitochondrial</fullName>
        <ecNumber evidence="3">2.3.1.41</ecNumber>
    </recommendedName>
    <alternativeName>
        <fullName evidence="10">Beta-ketoacyl-ACP synthase</fullName>
    </alternativeName>
</protein>
<accession>A0A067BXC2</accession>
<dbReference type="InterPro" id="IPR017568">
    <property type="entry name" value="3-oxoacyl-ACP_synth-2"/>
</dbReference>
<evidence type="ECO:0000256" key="9">
    <source>
        <dbReference type="ARBA" id="ARBA00023315"/>
    </source>
</evidence>
<keyword evidence="9" id="KW-0012">Acyltransferase</keyword>
<dbReference type="VEuPathDB" id="FungiDB:SPRG_14783"/>
<evidence type="ECO:0000256" key="2">
    <source>
        <dbReference type="ARBA" id="ARBA00008467"/>
    </source>
</evidence>
<dbReference type="InterPro" id="IPR020841">
    <property type="entry name" value="PKS_Beta-ketoAc_synthase_dom"/>
</dbReference>
<dbReference type="GO" id="GO:0005739">
    <property type="term" value="C:mitochondrion"/>
    <property type="evidence" value="ECO:0007669"/>
    <property type="project" value="TreeGrafter"/>
</dbReference>
<feature type="active site" description="For beta-ketoacyl synthase activity" evidence="12">
    <location>
        <position position="173"/>
    </location>
</feature>
<dbReference type="GO" id="GO:0006633">
    <property type="term" value="P:fatty acid biosynthetic process"/>
    <property type="evidence" value="ECO:0007669"/>
    <property type="project" value="UniProtKB-KW"/>
</dbReference>
<dbReference type="FunFam" id="3.40.47.10:FF:000015">
    <property type="entry name" value="3-oxoacyl-[acyl-carrier-protein] synthase, mitochondrial"/>
    <property type="match status" value="1"/>
</dbReference>
<dbReference type="OrthoDB" id="5334845at2759"/>
<dbReference type="FunFam" id="3.40.47.10:FF:000024">
    <property type="entry name" value="3-oxoacyl-[acyl-carrier-protein] synthase, mitochondrial"/>
    <property type="match status" value="1"/>
</dbReference>
<dbReference type="Proteomes" id="UP000030745">
    <property type="component" value="Unassembled WGS sequence"/>
</dbReference>
<evidence type="ECO:0000256" key="6">
    <source>
        <dbReference type="ARBA" id="ARBA00022832"/>
    </source>
</evidence>
<keyword evidence="8" id="KW-0275">Fatty acid biosynthesis</keyword>
<dbReference type="Gene3D" id="3.40.47.10">
    <property type="match status" value="2"/>
</dbReference>
<evidence type="ECO:0000313" key="15">
    <source>
        <dbReference type="Proteomes" id="UP000030745"/>
    </source>
</evidence>
<dbReference type="EMBL" id="KK583366">
    <property type="protein sequence ID" value="KDO19172.1"/>
    <property type="molecule type" value="Genomic_DNA"/>
</dbReference>